<reference evidence="1" key="1">
    <citation type="journal article" date="2023" name="Mol. Biol. Evol.">
        <title>Third-Generation Sequencing Reveals the Adaptive Role of the Epigenome in Three Deep-Sea Polychaetes.</title>
        <authorList>
            <person name="Perez M."/>
            <person name="Aroh O."/>
            <person name="Sun Y."/>
            <person name="Lan Y."/>
            <person name="Juniper S.K."/>
            <person name="Young C.R."/>
            <person name="Angers B."/>
            <person name="Qian P.Y."/>
        </authorList>
    </citation>
    <scope>NUCLEOTIDE SEQUENCE</scope>
    <source>
        <strain evidence="1">R07B-5</strain>
    </source>
</reference>
<dbReference type="SUPFAM" id="SSF53067">
    <property type="entry name" value="Actin-like ATPase domain"/>
    <property type="match status" value="1"/>
</dbReference>
<dbReference type="InterPro" id="IPR043129">
    <property type="entry name" value="ATPase_NBD"/>
</dbReference>
<dbReference type="EMBL" id="JAODUO010000851">
    <property type="protein sequence ID" value="KAK2173740.1"/>
    <property type="molecule type" value="Genomic_DNA"/>
</dbReference>
<dbReference type="Gene3D" id="3.30.420.510">
    <property type="match status" value="1"/>
</dbReference>
<accession>A0AAD9NKU6</accession>
<dbReference type="Pfam" id="PF03630">
    <property type="entry name" value="Fumble"/>
    <property type="match status" value="1"/>
</dbReference>
<comment type="caution">
    <text evidence="1">The sequence shown here is derived from an EMBL/GenBank/DDBJ whole genome shotgun (WGS) entry which is preliminary data.</text>
</comment>
<sequence>MADEDQDAILLVEPEIAQQVSSFALDIGLSLAKVVYRSKKDYKDGKPTFTQGDTSVGRLRLARLSRLEPEALIRFIQDNVDRPEVNPNPTPVPATGAGTSIYRRQLEQALNIK</sequence>
<proteinExistence type="predicted"/>
<evidence type="ECO:0000313" key="2">
    <source>
        <dbReference type="Proteomes" id="UP001209878"/>
    </source>
</evidence>
<evidence type="ECO:0000313" key="1">
    <source>
        <dbReference type="EMBL" id="KAK2173740.1"/>
    </source>
</evidence>
<dbReference type="Proteomes" id="UP001209878">
    <property type="component" value="Unassembled WGS sequence"/>
</dbReference>
<dbReference type="InterPro" id="IPR004567">
    <property type="entry name" value="Type_II_PanK"/>
</dbReference>
<name>A0AAD9NKU6_RIDPI</name>
<keyword evidence="2" id="KW-1185">Reference proteome</keyword>
<dbReference type="AlphaFoldDB" id="A0AAD9NKU6"/>
<protein>
    <submittedName>
        <fullName evidence="1">Uncharacterized protein</fullName>
    </submittedName>
</protein>
<dbReference type="GO" id="GO:0005524">
    <property type="term" value="F:ATP binding"/>
    <property type="evidence" value="ECO:0007669"/>
    <property type="project" value="InterPro"/>
</dbReference>
<dbReference type="GO" id="GO:0015937">
    <property type="term" value="P:coenzyme A biosynthetic process"/>
    <property type="evidence" value="ECO:0007669"/>
    <property type="project" value="InterPro"/>
</dbReference>
<organism evidence="1 2">
    <name type="scientific">Ridgeia piscesae</name>
    <name type="common">Tubeworm</name>
    <dbReference type="NCBI Taxonomy" id="27915"/>
    <lineage>
        <taxon>Eukaryota</taxon>
        <taxon>Metazoa</taxon>
        <taxon>Spiralia</taxon>
        <taxon>Lophotrochozoa</taxon>
        <taxon>Annelida</taxon>
        <taxon>Polychaeta</taxon>
        <taxon>Sedentaria</taxon>
        <taxon>Canalipalpata</taxon>
        <taxon>Sabellida</taxon>
        <taxon>Siboglinidae</taxon>
        <taxon>Ridgeia</taxon>
    </lineage>
</organism>
<gene>
    <name evidence="1" type="ORF">NP493_852g00008</name>
</gene>